<protein>
    <submittedName>
        <fullName evidence="2">Uncharacterized protein</fullName>
    </submittedName>
</protein>
<sequence length="216" mass="23009">AVTPSSPGPIEAAIAAQREEEAKFAAALSYDGNVTAVEDANLASSPAVVEPKPAEHEPAMDAHSLTDEPIVFAIEITKPLVFSVPAVSESTEQSTPVDHFYEDKPPVSPIEMTKSAIVPLLEADPHPVISNDEPKSVAGPMDGAWSANQDFVRFLYASHGEQADTIIAGVEKTTNLKRDPIAYIFIGVVTLLLIFHSIGQLLCNLIGFGYPAYVSV</sequence>
<feature type="transmembrane region" description="Helical" evidence="1">
    <location>
        <begin position="181"/>
        <end position="210"/>
    </location>
</feature>
<feature type="non-terminal residue" evidence="2">
    <location>
        <position position="216"/>
    </location>
</feature>
<keyword evidence="1" id="KW-0472">Membrane</keyword>
<evidence type="ECO:0000313" key="2">
    <source>
        <dbReference type="EMBL" id="GMS91425.1"/>
    </source>
</evidence>
<dbReference type="Proteomes" id="UP001432027">
    <property type="component" value="Unassembled WGS sequence"/>
</dbReference>
<keyword evidence="3" id="KW-1185">Reference proteome</keyword>
<feature type="non-terminal residue" evidence="2">
    <location>
        <position position="1"/>
    </location>
</feature>
<organism evidence="2 3">
    <name type="scientific">Pristionchus entomophagus</name>
    <dbReference type="NCBI Taxonomy" id="358040"/>
    <lineage>
        <taxon>Eukaryota</taxon>
        <taxon>Metazoa</taxon>
        <taxon>Ecdysozoa</taxon>
        <taxon>Nematoda</taxon>
        <taxon>Chromadorea</taxon>
        <taxon>Rhabditida</taxon>
        <taxon>Rhabditina</taxon>
        <taxon>Diplogasteromorpha</taxon>
        <taxon>Diplogasteroidea</taxon>
        <taxon>Neodiplogasteridae</taxon>
        <taxon>Pristionchus</taxon>
    </lineage>
</organism>
<evidence type="ECO:0000256" key="1">
    <source>
        <dbReference type="SAM" id="Phobius"/>
    </source>
</evidence>
<dbReference type="EMBL" id="BTSX01000003">
    <property type="protein sequence ID" value="GMS91425.1"/>
    <property type="molecule type" value="Genomic_DNA"/>
</dbReference>
<comment type="caution">
    <text evidence="2">The sequence shown here is derived from an EMBL/GenBank/DDBJ whole genome shotgun (WGS) entry which is preliminary data.</text>
</comment>
<accession>A0AAV5TEZ6</accession>
<dbReference type="AlphaFoldDB" id="A0AAV5TEZ6"/>
<proteinExistence type="predicted"/>
<name>A0AAV5TEZ6_9BILA</name>
<gene>
    <name evidence="2" type="ORF">PENTCL1PPCAC_13600</name>
</gene>
<evidence type="ECO:0000313" key="3">
    <source>
        <dbReference type="Proteomes" id="UP001432027"/>
    </source>
</evidence>
<reference evidence="2" key="1">
    <citation type="submission" date="2023-10" db="EMBL/GenBank/DDBJ databases">
        <title>Genome assembly of Pristionchus species.</title>
        <authorList>
            <person name="Yoshida K."/>
            <person name="Sommer R.J."/>
        </authorList>
    </citation>
    <scope>NUCLEOTIDE SEQUENCE</scope>
    <source>
        <strain evidence="2">RS0144</strain>
    </source>
</reference>
<keyword evidence="1" id="KW-1133">Transmembrane helix</keyword>
<keyword evidence="1" id="KW-0812">Transmembrane</keyword>